<dbReference type="Proteomes" id="UP001237207">
    <property type="component" value="Unassembled WGS sequence"/>
</dbReference>
<organism evidence="1 2">
    <name type="scientific">Oikeobacillus pervagus</name>
    <dbReference type="NCBI Taxonomy" id="1325931"/>
    <lineage>
        <taxon>Bacteria</taxon>
        <taxon>Bacillati</taxon>
        <taxon>Bacillota</taxon>
        <taxon>Bacilli</taxon>
        <taxon>Bacillales</taxon>
        <taxon>Bacillaceae</taxon>
        <taxon>Oikeobacillus</taxon>
    </lineage>
</organism>
<evidence type="ECO:0000313" key="2">
    <source>
        <dbReference type="Proteomes" id="UP001237207"/>
    </source>
</evidence>
<accession>A0AAJ1WLQ3</accession>
<reference evidence="1" key="1">
    <citation type="submission" date="2023-07" db="EMBL/GenBank/DDBJ databases">
        <title>Genomic Encyclopedia of Type Strains, Phase IV (KMG-IV): sequencing the most valuable type-strain genomes for metagenomic binning, comparative biology and taxonomic classification.</title>
        <authorList>
            <person name="Goeker M."/>
        </authorList>
    </citation>
    <scope>NUCLEOTIDE SEQUENCE</scope>
    <source>
        <strain evidence="1">DSM 23947</strain>
    </source>
</reference>
<proteinExistence type="predicted"/>
<keyword evidence="2" id="KW-1185">Reference proteome</keyword>
<gene>
    <name evidence="1" type="ORF">J2S13_002910</name>
</gene>
<sequence>MDSVPVRDISWEMADRQFTIHNVPFGNQNAEVTKKLQSLRELMEADEIPSEIDFRNAADFQ</sequence>
<dbReference type="EMBL" id="JAUSUC010000050">
    <property type="protein sequence ID" value="MDQ0216451.1"/>
    <property type="molecule type" value="Genomic_DNA"/>
</dbReference>
<protein>
    <submittedName>
        <fullName evidence="1">Uncharacterized protein</fullName>
    </submittedName>
</protein>
<comment type="caution">
    <text evidence="1">The sequence shown here is derived from an EMBL/GenBank/DDBJ whole genome shotgun (WGS) entry which is preliminary data.</text>
</comment>
<evidence type="ECO:0000313" key="1">
    <source>
        <dbReference type="EMBL" id="MDQ0216451.1"/>
    </source>
</evidence>
<dbReference type="RefSeq" id="WP_307258498.1">
    <property type="nucleotide sequence ID" value="NZ_JAUSUC010000050.1"/>
</dbReference>
<dbReference type="AlphaFoldDB" id="A0AAJ1WLQ3"/>
<name>A0AAJ1WLQ3_9BACI</name>